<evidence type="ECO:0000256" key="1">
    <source>
        <dbReference type="ARBA" id="ARBA00022723"/>
    </source>
</evidence>
<evidence type="ECO:0000256" key="3">
    <source>
        <dbReference type="ARBA" id="ARBA00022771"/>
    </source>
</evidence>
<dbReference type="Pfam" id="PF01753">
    <property type="entry name" value="zf-MYND"/>
    <property type="match status" value="1"/>
</dbReference>
<protein>
    <recommendedName>
        <fullName evidence="8">MYND-type domain-containing protein</fullName>
    </recommendedName>
</protein>
<evidence type="ECO:0000256" key="4">
    <source>
        <dbReference type="ARBA" id="ARBA00022833"/>
    </source>
</evidence>
<proteinExistence type="predicted"/>
<dbReference type="InterPro" id="IPR003409">
    <property type="entry name" value="MORN"/>
</dbReference>
<evidence type="ECO:0000256" key="5">
    <source>
        <dbReference type="PROSITE-ProRule" id="PRU00023"/>
    </source>
</evidence>
<gene>
    <name evidence="9" type="ORF">chiPu_0019025</name>
</gene>
<dbReference type="AlphaFoldDB" id="A0A401RQJ4"/>
<dbReference type="OMA" id="CNKVFYC"/>
<evidence type="ECO:0000259" key="8">
    <source>
        <dbReference type="PROSITE" id="PS50865"/>
    </source>
</evidence>
<dbReference type="Pfam" id="PF02493">
    <property type="entry name" value="MORN"/>
    <property type="match status" value="2"/>
</dbReference>
<dbReference type="SUPFAM" id="SSF48403">
    <property type="entry name" value="Ankyrin repeat"/>
    <property type="match status" value="2"/>
</dbReference>
<feature type="compositionally biased region" description="Pro residues" evidence="7">
    <location>
        <begin position="1"/>
        <end position="19"/>
    </location>
</feature>
<dbReference type="InterPro" id="IPR002893">
    <property type="entry name" value="Znf_MYND"/>
</dbReference>
<keyword evidence="10" id="KW-1185">Reference proteome</keyword>
<keyword evidence="1" id="KW-0479">Metal-binding</keyword>
<dbReference type="PANTHER" id="PTHR15897:SF2">
    <property type="entry name" value="ANKYRIN REPEAT AND MYND DOMAIN-CONTAINING PROTEIN 1"/>
    <property type="match status" value="1"/>
</dbReference>
<keyword evidence="2" id="KW-0677">Repeat</keyword>
<accession>A0A401RQJ4</accession>
<dbReference type="InterPro" id="IPR053064">
    <property type="entry name" value="Ankyrin-MYND_domain-protein"/>
</dbReference>
<dbReference type="InterPro" id="IPR036770">
    <property type="entry name" value="Ankyrin_rpt-contain_sf"/>
</dbReference>
<comment type="caution">
    <text evidence="9">The sequence shown here is derived from an EMBL/GenBank/DDBJ whole genome shotgun (WGS) entry which is preliminary data.</text>
</comment>
<feature type="repeat" description="ANK" evidence="5">
    <location>
        <begin position="303"/>
        <end position="335"/>
    </location>
</feature>
<organism evidence="9 10">
    <name type="scientific">Chiloscyllium punctatum</name>
    <name type="common">Brownbanded bambooshark</name>
    <name type="synonym">Hemiscyllium punctatum</name>
    <dbReference type="NCBI Taxonomy" id="137246"/>
    <lineage>
        <taxon>Eukaryota</taxon>
        <taxon>Metazoa</taxon>
        <taxon>Chordata</taxon>
        <taxon>Craniata</taxon>
        <taxon>Vertebrata</taxon>
        <taxon>Chondrichthyes</taxon>
        <taxon>Elasmobranchii</taxon>
        <taxon>Galeomorphii</taxon>
        <taxon>Galeoidea</taxon>
        <taxon>Orectolobiformes</taxon>
        <taxon>Hemiscylliidae</taxon>
        <taxon>Chiloscyllium</taxon>
    </lineage>
</organism>
<dbReference type="SMART" id="SM00698">
    <property type="entry name" value="MORN"/>
    <property type="match status" value="2"/>
</dbReference>
<feature type="region of interest" description="Disordered" evidence="7">
    <location>
        <begin position="974"/>
        <end position="1004"/>
    </location>
</feature>
<sequence>MSSPGSPSPGLPTQEPPSPEQQQLWEPLDSPEPMQPSPAPSVSVMPSLVDVGLQEWPNGWRYEGQFEGNLKHGHGIFQWASGEGLYKADERFGPGVLTYPNGRQDVGLWYRNHLIRLCTEIPGATTMKDHPLYYSSKEELTIPARTYKEKYFWRVNPEEDPFFYPFKELLFDDNYTLPAEIAIYSTDADHLPLTRSYTKEGDRYFFQKEELGDEDEIVKLPIVNQTPLLVQMQIHIYRHRHAEAMLSWDVAAVIAGNREGFGPRGPLECSSEQLITEAGEGNQETVLKILKTNLVSADVADVNGHFSLIGAAAVCNDSIINLLLDNGANVNKLNNEGISALNYSCIHYYPSGCFLHNEIYKVTNKKEPPSVTERKVEDLEMDDDLTTQVKMAKRLSVYDHKIRVGSISFKKASLVASQQEELTWKEEEDAQVHELPNFEESLDDETTVSEIDEESLVSPSVGPPSTGYFESTRSVHHFQFNVSGRQLQQAAHVLSRNQRFKSSAGKSMMTPAFKHNEKVWRIAAMKSEHQKRREIIILLLRRGADPNISTNPIPALFLAMLAGDLSSVKLLLESKADPNTRIRSQIKEIDGLTPLHVSVAIPGKQGVLITELLLNAAANPNKGAYDDDVTYEPDMDIQTEEPTGMILKSPNLMGVPSHYFTPSDIVSIEGGRTPLHIACQREDDHKDAHQIVRLLLLHKADPNLLWSGHSPLSLAIASGNDLAVNELLTNGAEPNLPLTRGLGSAMCTAVNTRYEHKRSLTGRLALILKLLEANANILMPITLTSQVNQAIGTAVDFAYYKYFQDSRIAQTPYHALTHNEREVYNARRELLNFLSNLFRKATVTMERKRFEEIIQQNMQDREIDSALPPLTESEALSFADISLTAKAIFERNAHVAEGNLPILAASEKKSKVQDTAPRRQLFKFKFCYACGRSVGVRLITCSRCKEVYYCSKACKVTAWNEFHKDECYLTKGRPSSKKDGSYGDAGWRSGSSSPSVELDNYSYI</sequence>
<dbReference type="PROSITE" id="PS50297">
    <property type="entry name" value="ANK_REP_REGION"/>
    <property type="match status" value="2"/>
</dbReference>
<feature type="repeat" description="ANK" evidence="5">
    <location>
        <begin position="670"/>
        <end position="707"/>
    </location>
</feature>
<keyword evidence="4" id="KW-0862">Zinc</keyword>
<name>A0A401RQJ4_CHIPU</name>
<dbReference type="OrthoDB" id="48314at2759"/>
<dbReference type="InterPro" id="IPR002110">
    <property type="entry name" value="Ankyrin_rpt"/>
</dbReference>
<dbReference type="SMART" id="SM00248">
    <property type="entry name" value="ANK"/>
    <property type="match status" value="6"/>
</dbReference>
<dbReference type="Gene3D" id="1.25.40.20">
    <property type="entry name" value="Ankyrin repeat-containing domain"/>
    <property type="match status" value="3"/>
</dbReference>
<keyword evidence="5" id="KW-0040">ANK repeat</keyword>
<dbReference type="PROSITE" id="PS01360">
    <property type="entry name" value="ZF_MYND_1"/>
    <property type="match status" value="1"/>
</dbReference>
<feature type="repeat" description="ANK" evidence="5">
    <location>
        <begin position="707"/>
        <end position="739"/>
    </location>
</feature>
<dbReference type="SUPFAM" id="SSF82185">
    <property type="entry name" value="Histone H3 K4-specific methyltransferase SET7/9 N-terminal domain"/>
    <property type="match status" value="1"/>
</dbReference>
<dbReference type="Pfam" id="PF12796">
    <property type="entry name" value="Ank_2"/>
    <property type="match status" value="1"/>
</dbReference>
<evidence type="ECO:0000256" key="6">
    <source>
        <dbReference type="PROSITE-ProRule" id="PRU00134"/>
    </source>
</evidence>
<evidence type="ECO:0000313" key="9">
    <source>
        <dbReference type="EMBL" id="GCC20465.1"/>
    </source>
</evidence>
<dbReference type="SUPFAM" id="SSF144232">
    <property type="entry name" value="HIT/MYND zinc finger-like"/>
    <property type="match status" value="1"/>
</dbReference>
<dbReference type="STRING" id="137246.A0A401RQJ4"/>
<evidence type="ECO:0000256" key="2">
    <source>
        <dbReference type="ARBA" id="ARBA00022737"/>
    </source>
</evidence>
<dbReference type="GO" id="GO:0008270">
    <property type="term" value="F:zinc ion binding"/>
    <property type="evidence" value="ECO:0007669"/>
    <property type="project" value="UniProtKB-KW"/>
</dbReference>
<evidence type="ECO:0000256" key="7">
    <source>
        <dbReference type="SAM" id="MobiDB-lite"/>
    </source>
</evidence>
<keyword evidence="3 6" id="KW-0863">Zinc-finger</keyword>
<dbReference type="Proteomes" id="UP000287033">
    <property type="component" value="Unassembled WGS sequence"/>
</dbReference>
<dbReference type="PROSITE" id="PS50865">
    <property type="entry name" value="ZF_MYND_2"/>
    <property type="match status" value="1"/>
</dbReference>
<feature type="domain" description="MYND-type" evidence="8">
    <location>
        <begin position="927"/>
        <end position="967"/>
    </location>
</feature>
<dbReference type="Gene3D" id="6.10.140.2220">
    <property type="match status" value="1"/>
</dbReference>
<dbReference type="PROSITE" id="PS50088">
    <property type="entry name" value="ANK_REPEAT"/>
    <property type="match status" value="3"/>
</dbReference>
<dbReference type="EMBL" id="BEZZ01001788">
    <property type="protein sequence ID" value="GCC20465.1"/>
    <property type="molecule type" value="Genomic_DNA"/>
</dbReference>
<feature type="region of interest" description="Disordered" evidence="7">
    <location>
        <begin position="1"/>
        <end position="43"/>
    </location>
</feature>
<reference evidence="9 10" key="1">
    <citation type="journal article" date="2018" name="Nat. Ecol. Evol.">
        <title>Shark genomes provide insights into elasmobranch evolution and the origin of vertebrates.</title>
        <authorList>
            <person name="Hara Y"/>
            <person name="Yamaguchi K"/>
            <person name="Onimaru K"/>
            <person name="Kadota M"/>
            <person name="Koyanagi M"/>
            <person name="Keeley SD"/>
            <person name="Tatsumi K"/>
            <person name="Tanaka K"/>
            <person name="Motone F"/>
            <person name="Kageyama Y"/>
            <person name="Nozu R"/>
            <person name="Adachi N"/>
            <person name="Nishimura O"/>
            <person name="Nakagawa R"/>
            <person name="Tanegashima C"/>
            <person name="Kiyatake I"/>
            <person name="Matsumoto R"/>
            <person name="Murakumo K"/>
            <person name="Nishida K"/>
            <person name="Terakita A"/>
            <person name="Kuratani S"/>
            <person name="Sato K"/>
            <person name="Hyodo S Kuraku.S."/>
        </authorList>
    </citation>
    <scope>NUCLEOTIDE SEQUENCE [LARGE SCALE GENOMIC DNA]</scope>
</reference>
<dbReference type="PANTHER" id="PTHR15897">
    <property type="entry name" value="ANKYRIN REPEAT AND MYND DOMAIN PROTEIN 1"/>
    <property type="match status" value="1"/>
</dbReference>
<evidence type="ECO:0000313" key="10">
    <source>
        <dbReference type="Proteomes" id="UP000287033"/>
    </source>
</evidence>